<dbReference type="InterPro" id="IPR010213">
    <property type="entry name" value="TF_NusA"/>
</dbReference>
<dbReference type="InterPro" id="IPR025249">
    <property type="entry name" value="TF_NusA_KH_1st"/>
</dbReference>
<dbReference type="Gene3D" id="2.40.50.140">
    <property type="entry name" value="Nucleic acid-binding proteins"/>
    <property type="match status" value="1"/>
</dbReference>
<dbReference type="InterPro" id="IPR009019">
    <property type="entry name" value="KH_sf_prok-type"/>
</dbReference>
<dbReference type="SUPFAM" id="SSF54814">
    <property type="entry name" value="Prokaryotic type KH domain (KH-domain type II)"/>
    <property type="match status" value="2"/>
</dbReference>
<keyword evidence="4 7" id="KW-0694">RNA-binding</keyword>
<evidence type="ECO:0000256" key="3">
    <source>
        <dbReference type="ARBA" id="ARBA00022814"/>
    </source>
</evidence>
<dbReference type="Gene3D" id="3.30.300.20">
    <property type="match status" value="2"/>
</dbReference>
<comment type="subunit">
    <text evidence="7">Monomer. Binds directly to the core enzyme of the DNA-dependent RNA polymerase and to nascent RNA.</text>
</comment>
<dbReference type="OrthoDB" id="9807233at2"/>
<dbReference type="InterPro" id="IPR030842">
    <property type="entry name" value="TF_NusA_bacterial"/>
</dbReference>
<dbReference type="InterPro" id="IPR003029">
    <property type="entry name" value="S1_domain"/>
</dbReference>
<dbReference type="SUPFAM" id="SSF69705">
    <property type="entry name" value="Transcription factor NusA, N-terminal domain"/>
    <property type="match status" value="1"/>
</dbReference>
<reference evidence="9 10" key="1">
    <citation type="submission" date="2018-10" db="EMBL/GenBank/DDBJ databases">
        <title>Genomic Encyclopedia of Archaeal and Bacterial Type Strains, Phase II (KMG-II): from individual species to whole genera.</title>
        <authorList>
            <person name="Goeker M."/>
        </authorList>
    </citation>
    <scope>NUCLEOTIDE SEQUENCE [LARGE SCALE GENOMIC DNA]</scope>
    <source>
        <strain evidence="9 10">ATCC 29870</strain>
    </source>
</reference>
<dbReference type="EMBL" id="REFI01000008">
    <property type="protein sequence ID" value="RMA77573.1"/>
    <property type="molecule type" value="Genomic_DNA"/>
</dbReference>
<name>A0A3L9ZXY2_9BACT</name>
<accession>A0A3L9ZXY2</accession>
<evidence type="ECO:0000256" key="7">
    <source>
        <dbReference type="HAMAP-Rule" id="MF_00945"/>
    </source>
</evidence>
<dbReference type="InterPro" id="IPR036555">
    <property type="entry name" value="NusA_N_sf"/>
</dbReference>
<dbReference type="GO" id="GO:0003700">
    <property type="term" value="F:DNA-binding transcription factor activity"/>
    <property type="evidence" value="ECO:0007669"/>
    <property type="project" value="InterPro"/>
</dbReference>
<comment type="function">
    <text evidence="7">Participates in both transcription termination and antitermination.</text>
</comment>
<organism evidence="9 10">
    <name type="scientific">Metamycoplasma subdolum</name>
    <dbReference type="NCBI Taxonomy" id="92407"/>
    <lineage>
        <taxon>Bacteria</taxon>
        <taxon>Bacillati</taxon>
        <taxon>Mycoplasmatota</taxon>
        <taxon>Mycoplasmoidales</taxon>
        <taxon>Metamycoplasmataceae</taxon>
        <taxon>Metamycoplasma</taxon>
    </lineage>
</organism>
<dbReference type="RefSeq" id="WP_121940887.1">
    <property type="nucleotide sequence ID" value="NZ_CP137846.1"/>
</dbReference>
<keyword evidence="5 7" id="KW-0805">Transcription regulation</keyword>
<evidence type="ECO:0000256" key="4">
    <source>
        <dbReference type="ARBA" id="ARBA00022884"/>
    </source>
</evidence>
<dbReference type="PANTHER" id="PTHR22648:SF0">
    <property type="entry name" value="TRANSCRIPTION TERMINATION_ANTITERMINATION PROTEIN NUSA"/>
    <property type="match status" value="1"/>
</dbReference>
<evidence type="ECO:0000259" key="8">
    <source>
        <dbReference type="PROSITE" id="PS50126"/>
    </source>
</evidence>
<dbReference type="InterPro" id="IPR012340">
    <property type="entry name" value="NA-bd_OB-fold"/>
</dbReference>
<evidence type="ECO:0000256" key="1">
    <source>
        <dbReference type="ARBA" id="ARBA00022472"/>
    </source>
</evidence>
<keyword evidence="1 7" id="KW-0806">Transcription termination</keyword>
<gene>
    <name evidence="7" type="primary">nusA</name>
    <name evidence="9" type="ORF">JN00_0424</name>
</gene>
<sequence length="524" mass="58950">MSEKKQAKVVSESAKLIFTQIDNLSKLRNVDKSFIVNLFKEEILKTIYEDYDADAEIEFNFDEENASFTITNLNKTVVADPKSATEKDSVEPIIDVVYSEAIKENPNIKIGDTFAQEINFGNFPKSVYTRILQKFENEFKAIDKQKIFDEYSKKIGEVVKATVASKLKQGLLLKIADTVDAFMPPNAINKKLLDKLYLGQTIDVYIENVNSENKVAQVIVSSVEGKILEKLLHKEVPEISQGLIEVVSTARFPGERAKIVVKKTEKAGAGIEAAGSVIGENGSRIDAISRQLDGEKIDVIEYSSDIKELIMNALSPAKVIDIIEKPSKTNKYPNFIVIVPQVQHTLAIGGKGQNVSLASSVAKARLDILSDKEAREKGFVFAFNGNITEEEIKALESGRRLRANFKKGKQQPPQNYNTNIDLSNFDEDLQAIRESLNFDDKDFAKEFYAESDIDLHLEETLAKVKDEIEETKNDEIEDKDPYSNEKVKEDYEKIAKTKLKDFKKDDDLSADLDFDLSDIGDEEW</sequence>
<comment type="similarity">
    <text evidence="7">Belongs to the NusA family.</text>
</comment>
<dbReference type="GO" id="GO:0003723">
    <property type="term" value="F:RNA binding"/>
    <property type="evidence" value="ECO:0007669"/>
    <property type="project" value="UniProtKB-UniRule"/>
</dbReference>
<dbReference type="GO" id="GO:0031564">
    <property type="term" value="P:transcription antitermination"/>
    <property type="evidence" value="ECO:0007669"/>
    <property type="project" value="UniProtKB-UniRule"/>
</dbReference>
<keyword evidence="2 7" id="KW-0963">Cytoplasm</keyword>
<dbReference type="GO" id="GO:0005829">
    <property type="term" value="C:cytosol"/>
    <property type="evidence" value="ECO:0007669"/>
    <property type="project" value="TreeGrafter"/>
</dbReference>
<dbReference type="Proteomes" id="UP000267246">
    <property type="component" value="Unassembled WGS sequence"/>
</dbReference>
<dbReference type="GO" id="GO:0006353">
    <property type="term" value="P:DNA-templated transcription termination"/>
    <property type="evidence" value="ECO:0007669"/>
    <property type="project" value="UniProtKB-UniRule"/>
</dbReference>
<dbReference type="HAMAP" id="MF_00945_B">
    <property type="entry name" value="NusA_B"/>
    <property type="match status" value="1"/>
</dbReference>
<evidence type="ECO:0000313" key="10">
    <source>
        <dbReference type="Proteomes" id="UP000267246"/>
    </source>
</evidence>
<evidence type="ECO:0000256" key="5">
    <source>
        <dbReference type="ARBA" id="ARBA00023015"/>
    </source>
</evidence>
<dbReference type="Gene3D" id="3.30.1480.10">
    <property type="entry name" value="NusA, N-terminal domain"/>
    <property type="match status" value="1"/>
</dbReference>
<keyword evidence="6 7" id="KW-0804">Transcription</keyword>
<dbReference type="InterPro" id="IPR015946">
    <property type="entry name" value="KH_dom-like_a/b"/>
</dbReference>
<comment type="caution">
    <text evidence="9">The sequence shown here is derived from an EMBL/GenBank/DDBJ whole genome shotgun (WGS) entry which is preliminary data.</text>
</comment>
<dbReference type="SMART" id="SM00316">
    <property type="entry name" value="S1"/>
    <property type="match status" value="1"/>
</dbReference>
<evidence type="ECO:0000313" key="9">
    <source>
        <dbReference type="EMBL" id="RMA77573.1"/>
    </source>
</evidence>
<dbReference type="Pfam" id="PF26594">
    <property type="entry name" value="KH_NusA_2nd"/>
    <property type="match status" value="1"/>
</dbReference>
<dbReference type="Pfam" id="PF08529">
    <property type="entry name" value="NusA_N"/>
    <property type="match status" value="1"/>
</dbReference>
<evidence type="ECO:0000256" key="6">
    <source>
        <dbReference type="ARBA" id="ARBA00023163"/>
    </source>
</evidence>
<dbReference type="Pfam" id="PF13184">
    <property type="entry name" value="KH_NusA_1st"/>
    <property type="match status" value="1"/>
</dbReference>
<dbReference type="InterPro" id="IPR013735">
    <property type="entry name" value="TF_NusA_N"/>
</dbReference>
<proteinExistence type="inferred from homology"/>
<protein>
    <recommendedName>
        <fullName evidence="7">Transcription termination/antitermination protein NusA</fullName>
    </recommendedName>
</protein>
<dbReference type="AlphaFoldDB" id="A0A3L9ZXY2"/>
<keyword evidence="10" id="KW-1185">Reference proteome</keyword>
<dbReference type="PANTHER" id="PTHR22648">
    <property type="entry name" value="TRANSCRIPTION TERMINATION FACTOR NUSA"/>
    <property type="match status" value="1"/>
</dbReference>
<keyword evidence="3 7" id="KW-0889">Transcription antitermination</keyword>
<dbReference type="NCBIfam" id="TIGR01953">
    <property type="entry name" value="NusA"/>
    <property type="match status" value="1"/>
</dbReference>
<evidence type="ECO:0000256" key="2">
    <source>
        <dbReference type="ARBA" id="ARBA00022490"/>
    </source>
</evidence>
<dbReference type="InterPro" id="IPR058582">
    <property type="entry name" value="KH_NusA_2nd"/>
</dbReference>
<dbReference type="PROSITE" id="PS50126">
    <property type="entry name" value="S1"/>
    <property type="match status" value="1"/>
</dbReference>
<comment type="subcellular location">
    <subcellularLocation>
        <location evidence="7">Cytoplasm</location>
    </subcellularLocation>
</comment>
<feature type="domain" description="S1 motif" evidence="8">
    <location>
        <begin position="156"/>
        <end position="223"/>
    </location>
</feature>
<dbReference type="SUPFAM" id="SSF50249">
    <property type="entry name" value="Nucleic acid-binding proteins"/>
    <property type="match status" value="1"/>
</dbReference>